<dbReference type="InterPro" id="IPR028090">
    <property type="entry name" value="JAB_dom_prok"/>
</dbReference>
<protein>
    <submittedName>
        <fullName evidence="8">ThiF family adenylyltransferase</fullName>
    </submittedName>
</protein>
<evidence type="ECO:0000256" key="5">
    <source>
        <dbReference type="ARBA" id="ARBA00023049"/>
    </source>
</evidence>
<keyword evidence="9" id="KW-1185">Reference proteome</keyword>
<dbReference type="Gene3D" id="3.40.140.10">
    <property type="entry name" value="Cytidine Deaminase, domain 2"/>
    <property type="match status" value="1"/>
</dbReference>
<dbReference type="Gene3D" id="3.40.50.720">
    <property type="entry name" value="NAD(P)-binding Rossmann-like Domain"/>
    <property type="match status" value="1"/>
</dbReference>
<accession>A0ABY4NCV7</accession>
<evidence type="ECO:0000259" key="6">
    <source>
        <dbReference type="Pfam" id="PF00899"/>
    </source>
</evidence>
<keyword evidence="3" id="KW-0378">Hydrolase</keyword>
<feature type="domain" description="THIF-type NAD/FAD binding fold" evidence="6">
    <location>
        <begin position="376"/>
        <end position="476"/>
    </location>
</feature>
<reference evidence="8 9" key="1">
    <citation type="journal article" date="2022" name="Int. J. Syst. Evol. Microbiol.">
        <title>Characterization of Alcaligenes aquatilis as a novel member of heterotrophic nitrifier-aerobic denitrifier and its performance in treating piggery wastewater.</title>
        <authorList>
            <person name="Cao X."/>
            <person name="Zhao B."/>
            <person name="Wu Y."/>
            <person name="Huang J."/>
            <person name="Wang H."/>
            <person name="Sun X."/>
            <person name="Li S."/>
        </authorList>
    </citation>
    <scope>NUCLEOTIDE SEQUENCE [LARGE SCALE GENOMIC DNA]</scope>
    <source>
        <strain evidence="8 9">AS1</strain>
    </source>
</reference>
<proteinExistence type="predicted"/>
<dbReference type="SUPFAM" id="SSF69572">
    <property type="entry name" value="Activating enzymes of the ubiquitin-like proteins"/>
    <property type="match status" value="1"/>
</dbReference>
<dbReference type="EMBL" id="CP094619">
    <property type="protein sequence ID" value="UQN34890.1"/>
    <property type="molecule type" value="Genomic_DNA"/>
</dbReference>
<dbReference type="InterPro" id="IPR035985">
    <property type="entry name" value="Ubiquitin-activating_enz"/>
</dbReference>
<evidence type="ECO:0000313" key="9">
    <source>
        <dbReference type="Proteomes" id="UP000831759"/>
    </source>
</evidence>
<dbReference type="Proteomes" id="UP000831759">
    <property type="component" value="Chromosome"/>
</dbReference>
<keyword evidence="8" id="KW-0548">Nucleotidyltransferase</keyword>
<dbReference type="Pfam" id="PF00899">
    <property type="entry name" value="ThiF"/>
    <property type="match status" value="1"/>
</dbReference>
<organism evidence="8 9">
    <name type="scientific">Alcaligenes aquatilis</name>
    <dbReference type="NCBI Taxonomy" id="323284"/>
    <lineage>
        <taxon>Bacteria</taxon>
        <taxon>Pseudomonadati</taxon>
        <taxon>Pseudomonadota</taxon>
        <taxon>Betaproteobacteria</taxon>
        <taxon>Burkholderiales</taxon>
        <taxon>Alcaligenaceae</taxon>
        <taxon>Alcaligenes</taxon>
    </lineage>
</organism>
<dbReference type="Pfam" id="PF14464">
    <property type="entry name" value="Prok-JAB"/>
    <property type="match status" value="1"/>
</dbReference>
<dbReference type="RefSeq" id="WP_249459685.1">
    <property type="nucleotide sequence ID" value="NZ_CP094619.1"/>
</dbReference>
<name>A0ABY4NCV7_9BURK</name>
<evidence type="ECO:0000313" key="8">
    <source>
        <dbReference type="EMBL" id="UQN34890.1"/>
    </source>
</evidence>
<evidence type="ECO:0000259" key="7">
    <source>
        <dbReference type="Pfam" id="PF14464"/>
    </source>
</evidence>
<keyword evidence="4" id="KW-0862">Zinc</keyword>
<evidence type="ECO:0000256" key="2">
    <source>
        <dbReference type="ARBA" id="ARBA00022723"/>
    </source>
</evidence>
<evidence type="ECO:0000256" key="1">
    <source>
        <dbReference type="ARBA" id="ARBA00022670"/>
    </source>
</evidence>
<dbReference type="GeneID" id="96869530"/>
<dbReference type="SUPFAM" id="SSF102712">
    <property type="entry name" value="JAB1/MPN domain"/>
    <property type="match status" value="1"/>
</dbReference>
<keyword evidence="5" id="KW-0482">Metalloprotease</keyword>
<dbReference type="Pfam" id="PF14457">
    <property type="entry name" value="Prok-E2_A"/>
    <property type="match status" value="1"/>
</dbReference>
<keyword evidence="1" id="KW-0645">Protease</keyword>
<evidence type="ECO:0000256" key="3">
    <source>
        <dbReference type="ARBA" id="ARBA00022801"/>
    </source>
</evidence>
<gene>
    <name evidence="8" type="ORF">MTR80_11300</name>
</gene>
<feature type="domain" description="JAB" evidence="7">
    <location>
        <begin position="621"/>
        <end position="733"/>
    </location>
</feature>
<sequence length="767" mass="84038">MEEYYELVNVVEISDVAKLKISRARLLHDAVARHRDYTIVKLLQHSVENMPKVECLIVEVECDGVPPKNMVGIKYRERLALCVSDDPKRLVDVLALRKDFPVLMHQNQGALGMPASLCLYFEAPTAVYRTWTPQNFLRRIQWWLERSARGELHPADQPVEQLFFASKYELVLPWNMPALIADTTTRFILVRGPDRSGGGFTCFLDTVPKTAELPTGSIVPLELTLPPIVHGFIERDPATLGDLDDLLAKRGVELLPTLSASIEARVGEEGVAESADDRLTVILLHVPVCRAENAEPVSINHRAFVLLEGALVLGAAIGSLFKLDKRYYRAAGLMSDQAAEVTWRDTAVFPMSVLCMNDGAAARRQSGINDAGPDGVLVGVGSLGSAILNLWSRSGWGQWTIIDEDYIKPHNLTRHQAYTKHVGESKAKVLADLHGAITNGATIIRSLAADATNFEDQAVREALTSTQVVVDASTTIEYPRAASVADAFARHISVFITPSGNASVLLAEDAKRLIRLRTLEAQYYRAVIQQQWGETHLDGNGGSFWSGAGCRDISLVLPYSRITAHASTLAEQVSITIAQEDPAIRIWQRDPSYGTVDFHEVMVAAERCFALDGIKLYIDEGVEQQLRELRVKGLPNETGGILLGYYDFNINAIFIVAGLPAPPDSKCSPVAFERGIVGLAEDVAEASRRTAGIVGYIGEWHSHPPGHSAFPSRDDRIQLAHLALGMADDGLPAIQLIVSDCDLQVSQGVLRQLGDTKNCNVQQIQGT</sequence>
<keyword evidence="2" id="KW-0479">Metal-binding</keyword>
<dbReference type="GO" id="GO:0016779">
    <property type="term" value="F:nucleotidyltransferase activity"/>
    <property type="evidence" value="ECO:0007669"/>
    <property type="project" value="UniProtKB-KW"/>
</dbReference>
<dbReference type="InterPro" id="IPR000594">
    <property type="entry name" value="ThiF_NAD_FAD-bd"/>
</dbReference>
<evidence type="ECO:0000256" key="4">
    <source>
        <dbReference type="ARBA" id="ARBA00022833"/>
    </source>
</evidence>
<dbReference type="InterPro" id="IPR032865">
    <property type="entry name" value="Prok-E2_A"/>
</dbReference>
<keyword evidence="8" id="KW-0808">Transferase</keyword>